<accession>A0A2P5DVW4</accession>
<reference evidence="2" key="1">
    <citation type="submission" date="2016-06" db="EMBL/GenBank/DDBJ databases">
        <title>Parallel loss of symbiosis genes in relatives of nitrogen-fixing non-legume Parasponia.</title>
        <authorList>
            <person name="Van Velzen R."/>
            <person name="Holmer R."/>
            <person name="Bu F."/>
            <person name="Rutten L."/>
            <person name="Van Zeijl A."/>
            <person name="Liu W."/>
            <person name="Santuari L."/>
            <person name="Cao Q."/>
            <person name="Sharma T."/>
            <person name="Shen D."/>
            <person name="Roswanjaya Y."/>
            <person name="Wardhani T."/>
            <person name="Kalhor M.S."/>
            <person name="Jansen J."/>
            <person name="Van den Hoogen J."/>
            <person name="Gungor B."/>
            <person name="Hartog M."/>
            <person name="Hontelez J."/>
            <person name="Verver J."/>
            <person name="Yang W.-C."/>
            <person name="Schijlen E."/>
            <person name="Repin R."/>
            <person name="Schilthuizen M."/>
            <person name="Schranz E."/>
            <person name="Heidstra R."/>
            <person name="Miyata K."/>
            <person name="Fedorova E."/>
            <person name="Kohlen W."/>
            <person name="Bisseling T."/>
            <person name="Smit S."/>
            <person name="Geurts R."/>
        </authorList>
    </citation>
    <scope>NUCLEOTIDE SEQUENCE [LARGE SCALE GENOMIC DNA]</scope>
    <source>
        <strain evidence="2">cv. WU1-14</strain>
    </source>
</reference>
<sequence length="115" mass="12922">MTRGRSRIRKQVYRPITKSLKATEVPTHVISSNIIPTKTLVTNSIEVPIKNSFSFLVNILGINNEVELEKEKKKIQSIDDVSETNRLSQNRQVVVDPIGSIHSPDSLGNFLALRL</sequence>
<protein>
    <submittedName>
        <fullName evidence="1">Uncharacterized protein</fullName>
    </submittedName>
</protein>
<gene>
    <name evidence="1" type="ORF">PanWU01x14_025850</name>
</gene>
<keyword evidence="2" id="KW-1185">Reference proteome</keyword>
<name>A0A2P5DVW4_PARAD</name>
<dbReference type="EMBL" id="JXTB01000013">
    <property type="protein sequence ID" value="PON77424.1"/>
    <property type="molecule type" value="Genomic_DNA"/>
</dbReference>
<dbReference type="Proteomes" id="UP000237105">
    <property type="component" value="Unassembled WGS sequence"/>
</dbReference>
<comment type="caution">
    <text evidence="1">The sequence shown here is derived from an EMBL/GenBank/DDBJ whole genome shotgun (WGS) entry which is preliminary data.</text>
</comment>
<evidence type="ECO:0000313" key="1">
    <source>
        <dbReference type="EMBL" id="PON77424.1"/>
    </source>
</evidence>
<evidence type="ECO:0000313" key="2">
    <source>
        <dbReference type="Proteomes" id="UP000237105"/>
    </source>
</evidence>
<organism evidence="1 2">
    <name type="scientific">Parasponia andersonii</name>
    <name type="common">Sponia andersonii</name>
    <dbReference type="NCBI Taxonomy" id="3476"/>
    <lineage>
        <taxon>Eukaryota</taxon>
        <taxon>Viridiplantae</taxon>
        <taxon>Streptophyta</taxon>
        <taxon>Embryophyta</taxon>
        <taxon>Tracheophyta</taxon>
        <taxon>Spermatophyta</taxon>
        <taxon>Magnoliopsida</taxon>
        <taxon>eudicotyledons</taxon>
        <taxon>Gunneridae</taxon>
        <taxon>Pentapetalae</taxon>
        <taxon>rosids</taxon>
        <taxon>fabids</taxon>
        <taxon>Rosales</taxon>
        <taxon>Cannabaceae</taxon>
        <taxon>Parasponia</taxon>
    </lineage>
</organism>
<dbReference type="AlphaFoldDB" id="A0A2P5DVW4"/>
<proteinExistence type="predicted"/>